<dbReference type="InParanoid" id="A0A1U8Q3G7"/>
<evidence type="ECO:0000313" key="9">
    <source>
        <dbReference type="RefSeq" id="XP_019053354.1"/>
    </source>
</evidence>
<dbReference type="KEGG" id="nnu:109114728"/>
<organism evidence="8 9">
    <name type="scientific">Nelumbo nucifera</name>
    <name type="common">Sacred lotus</name>
    <dbReference type="NCBI Taxonomy" id="4432"/>
    <lineage>
        <taxon>Eukaryota</taxon>
        <taxon>Viridiplantae</taxon>
        <taxon>Streptophyta</taxon>
        <taxon>Embryophyta</taxon>
        <taxon>Tracheophyta</taxon>
        <taxon>Spermatophyta</taxon>
        <taxon>Magnoliopsida</taxon>
        <taxon>Proteales</taxon>
        <taxon>Nelumbonaceae</taxon>
        <taxon>Nelumbo</taxon>
    </lineage>
</organism>
<evidence type="ECO:0000256" key="2">
    <source>
        <dbReference type="ARBA" id="ARBA00022670"/>
    </source>
</evidence>
<dbReference type="PANTHER" id="PTHR10795">
    <property type="entry name" value="PROPROTEIN CONVERTASE SUBTILISIN/KEXIN"/>
    <property type="match status" value="1"/>
</dbReference>
<sequence>MKCKSKRKCRFLILVLGSVFLPAMVFCRFSKLERAFPVDQRFELIEFRARDKGKAPLNFAGWDRRFSCREYLQSLRRRICFSGSFAICHHILKSDLMAPNSFVLASWPPVSPVVNEGSTKLFRNFIILYGTSMACPHAVGVAALMKGVHPE</sequence>
<keyword evidence="5" id="KW-0720">Serine protease</keyword>
<evidence type="ECO:0000259" key="7">
    <source>
        <dbReference type="Pfam" id="PF00082"/>
    </source>
</evidence>
<dbReference type="GO" id="GO:0004252">
    <property type="term" value="F:serine-type endopeptidase activity"/>
    <property type="evidence" value="ECO:0007669"/>
    <property type="project" value="InterPro"/>
</dbReference>
<dbReference type="InterPro" id="IPR000209">
    <property type="entry name" value="Peptidase_S8/S53_dom"/>
</dbReference>
<evidence type="ECO:0000256" key="6">
    <source>
        <dbReference type="PROSITE-ProRule" id="PRU01240"/>
    </source>
</evidence>
<dbReference type="Pfam" id="PF00082">
    <property type="entry name" value="Peptidase_S8"/>
    <property type="match status" value="1"/>
</dbReference>
<dbReference type="Gene3D" id="3.40.50.200">
    <property type="entry name" value="Peptidase S8/S53 domain"/>
    <property type="match status" value="1"/>
</dbReference>
<name>A0A1U8Q3G7_NELNU</name>
<evidence type="ECO:0000256" key="1">
    <source>
        <dbReference type="ARBA" id="ARBA00011073"/>
    </source>
</evidence>
<protein>
    <submittedName>
        <fullName evidence="9">Uncharacterized protein LOC109114728</fullName>
    </submittedName>
</protein>
<dbReference type="GeneID" id="109114728"/>
<dbReference type="SUPFAM" id="SSF52743">
    <property type="entry name" value="Subtilisin-like"/>
    <property type="match status" value="1"/>
</dbReference>
<dbReference type="AlphaFoldDB" id="A0A1U8Q3G7"/>
<feature type="domain" description="Peptidase S8/S53" evidence="7">
    <location>
        <begin position="92"/>
        <end position="150"/>
    </location>
</feature>
<keyword evidence="4" id="KW-0378">Hydrolase</keyword>
<evidence type="ECO:0000256" key="3">
    <source>
        <dbReference type="ARBA" id="ARBA00022729"/>
    </source>
</evidence>
<proteinExistence type="inferred from homology"/>
<evidence type="ECO:0000256" key="4">
    <source>
        <dbReference type="ARBA" id="ARBA00022801"/>
    </source>
</evidence>
<evidence type="ECO:0000256" key="5">
    <source>
        <dbReference type="ARBA" id="ARBA00022825"/>
    </source>
</evidence>
<comment type="caution">
    <text evidence="6">Lacks conserved residue(s) required for the propagation of feature annotation.</text>
</comment>
<dbReference type="InterPro" id="IPR045051">
    <property type="entry name" value="SBT"/>
</dbReference>
<comment type="similarity">
    <text evidence="1 6">Belongs to the peptidase S8 family.</text>
</comment>
<dbReference type="PROSITE" id="PS00138">
    <property type="entry name" value="SUBTILASE_SER"/>
    <property type="match status" value="1"/>
</dbReference>
<gene>
    <name evidence="9" type="primary">LOC109114728</name>
</gene>
<accession>A0A1U8Q3G7</accession>
<reference evidence="9" key="1">
    <citation type="submission" date="2025-08" db="UniProtKB">
        <authorList>
            <consortium name="RefSeq"/>
        </authorList>
    </citation>
    <scope>IDENTIFICATION</scope>
</reference>
<keyword evidence="2" id="KW-0645">Protease</keyword>
<dbReference type="InterPro" id="IPR036852">
    <property type="entry name" value="Peptidase_S8/S53_dom_sf"/>
</dbReference>
<dbReference type="GO" id="GO:0006508">
    <property type="term" value="P:proteolysis"/>
    <property type="evidence" value="ECO:0007669"/>
    <property type="project" value="UniProtKB-KW"/>
</dbReference>
<dbReference type="RefSeq" id="XP_019053354.1">
    <property type="nucleotide sequence ID" value="XM_019197809.1"/>
</dbReference>
<dbReference type="OrthoDB" id="4803627at2759"/>
<keyword evidence="8" id="KW-1185">Reference proteome</keyword>
<dbReference type="PROSITE" id="PS51892">
    <property type="entry name" value="SUBTILASE"/>
    <property type="match status" value="1"/>
</dbReference>
<evidence type="ECO:0000313" key="8">
    <source>
        <dbReference type="Proteomes" id="UP000189703"/>
    </source>
</evidence>
<keyword evidence="3" id="KW-0732">Signal</keyword>
<dbReference type="InterPro" id="IPR023828">
    <property type="entry name" value="Peptidase_S8_Ser-AS"/>
</dbReference>
<dbReference type="Proteomes" id="UP000189703">
    <property type="component" value="Unplaced"/>
</dbReference>